<evidence type="ECO:0000313" key="2">
    <source>
        <dbReference type="EMBL" id="ORI09487.1"/>
    </source>
</evidence>
<dbReference type="SUPFAM" id="SSF88723">
    <property type="entry name" value="PIN domain-like"/>
    <property type="match status" value="1"/>
</dbReference>
<organism evidence="2">
    <name type="scientific">Campylobacter concisus</name>
    <dbReference type="NCBI Taxonomy" id="199"/>
    <lineage>
        <taxon>Bacteria</taxon>
        <taxon>Pseudomonadati</taxon>
        <taxon>Campylobacterota</taxon>
        <taxon>Epsilonproteobacteria</taxon>
        <taxon>Campylobacterales</taxon>
        <taxon>Campylobacteraceae</taxon>
        <taxon>Campylobacter</taxon>
    </lineage>
</organism>
<gene>
    <name evidence="2" type="ORF">A3835_09610</name>
</gene>
<comment type="caution">
    <text evidence="2">The sequence shown here is derived from an EMBL/GenBank/DDBJ whole genome shotgun (WGS) entry which is preliminary data.</text>
</comment>
<name>A0A1X0U541_9BACT</name>
<dbReference type="Gene3D" id="3.40.50.1010">
    <property type="entry name" value="5'-nuclease"/>
    <property type="match status" value="1"/>
</dbReference>
<keyword evidence="2" id="KW-0614">Plasmid</keyword>
<evidence type="ECO:0000259" key="1">
    <source>
        <dbReference type="Pfam" id="PF01850"/>
    </source>
</evidence>
<dbReference type="RefSeq" id="WP_103583807.1">
    <property type="nucleotide sequence ID" value="NZ_CABMKQ010000058.1"/>
</dbReference>
<accession>A0A1X0U541</accession>
<dbReference type="EMBL" id="LVWL01000009">
    <property type="protein sequence ID" value="ORI09487.1"/>
    <property type="molecule type" value="Genomic_DNA"/>
</dbReference>
<sequence length="132" mass="15194">MKVFFDLNIIIDIIDTDRANNQKAIALMQNLMRNGTDIVISEDSISTLYYNLRHSKQKQLILLDFLEVITQKWQLASFGVETIKKAIKYSKNSNADLEDALQYFCADKEGCEVIYTCDKNFPKIAIAVKNYD</sequence>
<dbReference type="Proteomes" id="UP000192671">
    <property type="component" value="Plasmid unnamed 2"/>
</dbReference>
<dbReference type="Pfam" id="PF01850">
    <property type="entry name" value="PIN"/>
    <property type="match status" value="1"/>
</dbReference>
<feature type="domain" description="PIN" evidence="1">
    <location>
        <begin position="3"/>
        <end position="125"/>
    </location>
</feature>
<geneLocation type="plasmid" evidence="2">
    <name>unnamed 2</name>
</geneLocation>
<dbReference type="InterPro" id="IPR002716">
    <property type="entry name" value="PIN_dom"/>
</dbReference>
<dbReference type="CDD" id="cd09854">
    <property type="entry name" value="PIN_VapC-like"/>
    <property type="match status" value="1"/>
</dbReference>
<dbReference type="InterPro" id="IPR029060">
    <property type="entry name" value="PIN-like_dom_sf"/>
</dbReference>
<dbReference type="AlphaFoldDB" id="A0A1X0U541"/>
<proteinExistence type="predicted"/>
<reference evidence="2" key="1">
    <citation type="journal article" date="2017" name="Gene Rep">
        <title>The ribosomal RNA operon (rrn) of Campylobacter concisus supports molecular typing to genomospecies level.</title>
        <authorList>
            <person name="Huq M."/>
            <person name="Van T.T.H."/>
            <person name="Gurtler V."/>
            <person name="Elshagmani E."/>
            <person name="Allemailem K.S."/>
            <person name="Smooker P.M."/>
            <person name="Istivan T.S."/>
        </authorList>
    </citation>
    <scope>NUCLEOTIDE SEQUENCE [LARGE SCALE GENOMIC DNA]</scope>
    <source>
        <strain evidence="2">RCH 26</strain>
        <plasmid evidence="2">unnamed 2</plasmid>
    </source>
</reference>
<protein>
    <recommendedName>
        <fullName evidence="1">PIN domain-containing protein</fullName>
    </recommendedName>
</protein>